<dbReference type="RefSeq" id="WP_317714983.1">
    <property type="nucleotide sequence ID" value="NZ_JAWLUM010000009.1"/>
</dbReference>
<protein>
    <submittedName>
        <fullName evidence="1">Uncharacterized protein</fullName>
    </submittedName>
</protein>
<sequence length="120" mass="12874">MSINQLHTEIDALTVAAPNFAAVRMIAGLRGISFHEAMIAQAQEWATALDEAIARETAEAGMYIRQGESTTHPNQRAAAHTEATKHLDEAARLSNVRVIAACMLADADTNPVDQAPANPR</sequence>
<evidence type="ECO:0000313" key="1">
    <source>
        <dbReference type="EMBL" id="MDV7137120.1"/>
    </source>
</evidence>
<proteinExistence type="predicted"/>
<comment type="caution">
    <text evidence="1">The sequence shown here is derived from an EMBL/GenBank/DDBJ whole genome shotgun (WGS) entry which is preliminary data.</text>
</comment>
<accession>A0ABU4F0U0</accession>
<evidence type="ECO:0000313" key="2">
    <source>
        <dbReference type="Proteomes" id="UP001185792"/>
    </source>
</evidence>
<gene>
    <name evidence="1" type="ORF">R4198_25795</name>
</gene>
<reference evidence="1 2" key="1">
    <citation type="submission" date="2023-10" db="EMBL/GenBank/DDBJ databases">
        <title>Development of a sustainable strategy for remediation of hydrocarbon-contaminated territories based on the waste exchange concept.</title>
        <authorList>
            <person name="Krivoruchko A."/>
        </authorList>
    </citation>
    <scope>NUCLEOTIDE SEQUENCE [LARGE SCALE GENOMIC DNA]</scope>
    <source>
        <strain evidence="1 2">IEGM 1236</strain>
    </source>
</reference>
<keyword evidence="2" id="KW-1185">Reference proteome</keyword>
<name>A0ABU4F0U0_WILMA</name>
<dbReference type="EMBL" id="JAWLUM010000009">
    <property type="protein sequence ID" value="MDV7137120.1"/>
    <property type="molecule type" value="Genomic_DNA"/>
</dbReference>
<organism evidence="1 2">
    <name type="scientific">Williamsia marianensis</name>
    <dbReference type="NCBI Taxonomy" id="85044"/>
    <lineage>
        <taxon>Bacteria</taxon>
        <taxon>Bacillati</taxon>
        <taxon>Actinomycetota</taxon>
        <taxon>Actinomycetes</taxon>
        <taxon>Mycobacteriales</taxon>
        <taxon>Nocardiaceae</taxon>
        <taxon>Williamsia</taxon>
    </lineage>
</organism>
<dbReference type="Proteomes" id="UP001185792">
    <property type="component" value="Unassembled WGS sequence"/>
</dbReference>